<dbReference type="PROSITE" id="PS50157">
    <property type="entry name" value="ZINC_FINGER_C2H2_2"/>
    <property type="match status" value="2"/>
</dbReference>
<keyword evidence="3 5" id="KW-0863">Zinc-finger</keyword>
<evidence type="ECO:0000313" key="8">
    <source>
        <dbReference type="EMBL" id="CAL4088636.1"/>
    </source>
</evidence>
<feature type="compositionally biased region" description="Polar residues" evidence="6">
    <location>
        <begin position="50"/>
        <end position="61"/>
    </location>
</feature>
<feature type="non-terminal residue" evidence="8">
    <location>
        <position position="134"/>
    </location>
</feature>
<evidence type="ECO:0000256" key="2">
    <source>
        <dbReference type="ARBA" id="ARBA00022737"/>
    </source>
</evidence>
<keyword evidence="9" id="KW-1185">Reference proteome</keyword>
<evidence type="ECO:0000256" key="3">
    <source>
        <dbReference type="ARBA" id="ARBA00022771"/>
    </source>
</evidence>
<dbReference type="AlphaFoldDB" id="A0AAV2QJS1"/>
<feature type="domain" description="C2H2-type" evidence="7">
    <location>
        <begin position="114"/>
        <end position="134"/>
    </location>
</feature>
<evidence type="ECO:0000256" key="4">
    <source>
        <dbReference type="ARBA" id="ARBA00022833"/>
    </source>
</evidence>
<evidence type="ECO:0000313" key="9">
    <source>
        <dbReference type="Proteomes" id="UP001497623"/>
    </source>
</evidence>
<feature type="non-terminal residue" evidence="8">
    <location>
        <position position="1"/>
    </location>
</feature>
<dbReference type="PROSITE" id="PS00028">
    <property type="entry name" value="ZINC_FINGER_C2H2_1"/>
    <property type="match status" value="1"/>
</dbReference>
<evidence type="ECO:0000259" key="7">
    <source>
        <dbReference type="PROSITE" id="PS50157"/>
    </source>
</evidence>
<dbReference type="EMBL" id="CAXKWB010007843">
    <property type="protein sequence ID" value="CAL4088636.1"/>
    <property type="molecule type" value="Genomic_DNA"/>
</dbReference>
<sequence length="134" mass="15226">TDNPTDIYSVNPANSAQYKTDYIFDYCNDAKGDITIEKEPFPDPVPTDNAYATSSNSNEDSKNIQCQHCDYSTFNKINFNEHVRSGKCSYCNSVFSCEGTLRLHIEIHTEDLSFQCSSCEKCFPNENDLVQHQI</sequence>
<gene>
    <name evidence="8" type="ORF">MNOR_LOCUS13602</name>
</gene>
<dbReference type="SMART" id="SM00355">
    <property type="entry name" value="ZnF_C2H2"/>
    <property type="match status" value="3"/>
</dbReference>
<dbReference type="PANTHER" id="PTHR24379:SF121">
    <property type="entry name" value="C2H2-TYPE DOMAIN-CONTAINING PROTEIN"/>
    <property type="match status" value="1"/>
</dbReference>
<organism evidence="8 9">
    <name type="scientific">Meganyctiphanes norvegica</name>
    <name type="common">Northern krill</name>
    <name type="synonym">Thysanopoda norvegica</name>
    <dbReference type="NCBI Taxonomy" id="48144"/>
    <lineage>
        <taxon>Eukaryota</taxon>
        <taxon>Metazoa</taxon>
        <taxon>Ecdysozoa</taxon>
        <taxon>Arthropoda</taxon>
        <taxon>Crustacea</taxon>
        <taxon>Multicrustacea</taxon>
        <taxon>Malacostraca</taxon>
        <taxon>Eumalacostraca</taxon>
        <taxon>Eucarida</taxon>
        <taxon>Euphausiacea</taxon>
        <taxon>Euphausiidae</taxon>
        <taxon>Meganyctiphanes</taxon>
    </lineage>
</organism>
<dbReference type="SUPFAM" id="SSF57667">
    <property type="entry name" value="beta-beta-alpha zinc fingers"/>
    <property type="match status" value="1"/>
</dbReference>
<dbReference type="Gene3D" id="3.30.160.60">
    <property type="entry name" value="Classic Zinc Finger"/>
    <property type="match status" value="1"/>
</dbReference>
<reference evidence="8 9" key="1">
    <citation type="submission" date="2024-05" db="EMBL/GenBank/DDBJ databases">
        <authorList>
            <person name="Wallberg A."/>
        </authorList>
    </citation>
    <scope>NUCLEOTIDE SEQUENCE [LARGE SCALE GENOMIC DNA]</scope>
</reference>
<dbReference type="InterPro" id="IPR013087">
    <property type="entry name" value="Znf_C2H2_type"/>
</dbReference>
<dbReference type="GO" id="GO:0008270">
    <property type="term" value="F:zinc ion binding"/>
    <property type="evidence" value="ECO:0007669"/>
    <property type="project" value="UniProtKB-KW"/>
</dbReference>
<dbReference type="Proteomes" id="UP001497623">
    <property type="component" value="Unassembled WGS sequence"/>
</dbReference>
<comment type="caution">
    <text evidence="8">The sequence shown here is derived from an EMBL/GenBank/DDBJ whole genome shotgun (WGS) entry which is preliminary data.</text>
</comment>
<keyword evidence="2" id="KW-0677">Repeat</keyword>
<evidence type="ECO:0000256" key="5">
    <source>
        <dbReference type="PROSITE-ProRule" id="PRU00042"/>
    </source>
</evidence>
<evidence type="ECO:0000256" key="6">
    <source>
        <dbReference type="SAM" id="MobiDB-lite"/>
    </source>
</evidence>
<evidence type="ECO:0000256" key="1">
    <source>
        <dbReference type="ARBA" id="ARBA00022723"/>
    </source>
</evidence>
<keyword evidence="1" id="KW-0479">Metal-binding</keyword>
<feature type="region of interest" description="Disordered" evidence="6">
    <location>
        <begin position="38"/>
        <end position="61"/>
    </location>
</feature>
<protein>
    <recommendedName>
        <fullName evidence="7">C2H2-type domain-containing protein</fullName>
    </recommendedName>
</protein>
<keyword evidence="4" id="KW-0862">Zinc</keyword>
<feature type="domain" description="C2H2-type" evidence="7">
    <location>
        <begin position="86"/>
        <end position="113"/>
    </location>
</feature>
<accession>A0AAV2QJS1</accession>
<dbReference type="PANTHER" id="PTHR24379">
    <property type="entry name" value="KRAB AND ZINC FINGER DOMAIN-CONTAINING"/>
    <property type="match status" value="1"/>
</dbReference>
<dbReference type="Pfam" id="PF00096">
    <property type="entry name" value="zf-C2H2"/>
    <property type="match status" value="1"/>
</dbReference>
<proteinExistence type="predicted"/>
<name>A0AAV2QJS1_MEGNR</name>
<dbReference type="InterPro" id="IPR036236">
    <property type="entry name" value="Znf_C2H2_sf"/>
</dbReference>